<dbReference type="Proteomes" id="UP000827092">
    <property type="component" value="Unassembled WGS sequence"/>
</dbReference>
<keyword evidence="11" id="KW-1185">Reference proteome</keyword>
<evidence type="ECO:0000256" key="5">
    <source>
        <dbReference type="ARBA" id="ARBA00023136"/>
    </source>
</evidence>
<keyword evidence="6" id="KW-0325">Glycoprotein</keyword>
<dbReference type="InterPro" id="IPR036116">
    <property type="entry name" value="FN3_sf"/>
</dbReference>
<dbReference type="Pfam" id="PF04577">
    <property type="entry name" value="Glyco_transf_61"/>
    <property type="match status" value="1"/>
</dbReference>
<accession>A0AAV6VLA8</accession>
<dbReference type="PANTHER" id="PTHR20961">
    <property type="entry name" value="GLYCOSYLTRANSFERASE"/>
    <property type="match status" value="1"/>
</dbReference>
<dbReference type="AlphaFoldDB" id="A0AAV6VLA8"/>
<name>A0AAV6VLA8_9ARAC</name>
<proteinExistence type="predicted"/>
<evidence type="ECO:0000256" key="6">
    <source>
        <dbReference type="ARBA" id="ARBA00023180"/>
    </source>
</evidence>
<evidence type="ECO:0000313" key="10">
    <source>
        <dbReference type="EMBL" id="KAG8196331.1"/>
    </source>
</evidence>
<comment type="caution">
    <text evidence="10">The sequence shown here is derived from an EMBL/GenBank/DDBJ whole genome shotgun (WGS) entry which is preliminary data.</text>
</comment>
<dbReference type="InterPro" id="IPR049625">
    <property type="entry name" value="Glyco_transf_61_cat"/>
</dbReference>
<dbReference type="SUPFAM" id="SSF49265">
    <property type="entry name" value="Fibronectin type III"/>
    <property type="match status" value="1"/>
</dbReference>
<dbReference type="GO" id="GO:0097363">
    <property type="term" value="F:protein O-acetylglucosaminyltransferase activity"/>
    <property type="evidence" value="ECO:0007669"/>
    <property type="project" value="TreeGrafter"/>
</dbReference>
<dbReference type="InterPro" id="IPR007657">
    <property type="entry name" value="Glycosyltransferase_61"/>
</dbReference>
<feature type="domain" description="Glycosyltransferase 61 catalytic" evidence="9">
    <location>
        <begin position="256"/>
        <end position="350"/>
    </location>
</feature>
<evidence type="ECO:0000256" key="1">
    <source>
        <dbReference type="ARBA" id="ARBA00022676"/>
    </source>
</evidence>
<keyword evidence="2" id="KW-0808">Transferase</keyword>
<keyword evidence="3 8" id="KW-0812">Transmembrane</keyword>
<evidence type="ECO:0000259" key="9">
    <source>
        <dbReference type="Pfam" id="PF04577"/>
    </source>
</evidence>
<dbReference type="GO" id="GO:0005783">
    <property type="term" value="C:endoplasmic reticulum"/>
    <property type="evidence" value="ECO:0007669"/>
    <property type="project" value="TreeGrafter"/>
</dbReference>
<evidence type="ECO:0000256" key="3">
    <source>
        <dbReference type="ARBA" id="ARBA00022692"/>
    </source>
</evidence>
<reference evidence="10 11" key="1">
    <citation type="journal article" date="2022" name="Nat. Ecol. Evol.">
        <title>A masculinizing supergene underlies an exaggerated male reproductive morph in a spider.</title>
        <authorList>
            <person name="Hendrickx F."/>
            <person name="De Corte Z."/>
            <person name="Sonet G."/>
            <person name="Van Belleghem S.M."/>
            <person name="Kostlbacher S."/>
            <person name="Vangestel C."/>
        </authorList>
    </citation>
    <scope>NUCLEOTIDE SEQUENCE [LARGE SCALE GENOMIC DNA]</scope>
    <source>
        <strain evidence="10">W744_W776</strain>
    </source>
</reference>
<evidence type="ECO:0000256" key="4">
    <source>
        <dbReference type="ARBA" id="ARBA00022989"/>
    </source>
</evidence>
<evidence type="ECO:0000256" key="7">
    <source>
        <dbReference type="ARBA" id="ARBA00037847"/>
    </source>
</evidence>
<protein>
    <recommendedName>
        <fullName evidence="9">Glycosyltransferase 61 catalytic domain-containing protein</fullName>
    </recommendedName>
</protein>
<evidence type="ECO:0000256" key="2">
    <source>
        <dbReference type="ARBA" id="ARBA00022679"/>
    </source>
</evidence>
<gene>
    <name evidence="10" type="ORF">JTE90_013816</name>
</gene>
<dbReference type="PANTHER" id="PTHR20961:SF38">
    <property type="entry name" value="PROTEIN O-LINKED-MANNOSE BETA-1,4-N-ACETYLGLUCOSAMINYLTRANSFERASE 2"/>
    <property type="match status" value="1"/>
</dbReference>
<dbReference type="EMBL" id="JAFNEN010000072">
    <property type="protein sequence ID" value="KAG8196331.1"/>
    <property type="molecule type" value="Genomic_DNA"/>
</dbReference>
<sequence length="629" mass="71825">MKLSSSVWLHITFPLCTLILLKYFFDFPNLSTPIYFLQTFNSIFNTKNSPKSENVHTNRTSSVFCRGTNHTNRLCTFTNLCYEANKGAFVFFSGPKSVRSGIPVDRFSPALVDFSSVEDHNTMYFNYVELPLSAMEKFSYSFLGGHALILKRFHPENLMHVFHDDLIPIYATLRELQYSDMFLVLADDWPPGPYASLYENFLPKRPLYLQSMSKNHLHCFESIHIGQNKLSTWYQYGFKVPQGPLPKQREDITPVILSFRDYFLQRFVPNAVPGEEHAILFSRKNNRKVINEGKVVDVITEVSGLPTYVLSLDNNDVLQIISRLINCRIAVGMHGSLLILSLFLKPNSILIEIFPFGVQALDITPYRTLCWITDVTYVAWENTVEANTYPHPEYPSHLGGLGDLSKEESDLVKRSVVTPFLCCDNPVWLYRIYQDTVVDIDSFTISLVSGINGHHDFEEFQKYEDTLTVDKNSIKGHLNIKSIDKTEAETESRDSNRINKNIQSTNEIKGHSIPLINKNNNMQGTKKTESISSDKIDPSDIQNVSCILSGTSLTLEWDEPWNLGFASVQNVEYEVWIQEIDTEDVKAFTVKRKRLIVSVKSASYYAWVRCYADGRVGPFNSNPTICSES</sequence>
<keyword evidence="1" id="KW-0328">Glycosyltransferase</keyword>
<feature type="transmembrane region" description="Helical" evidence="8">
    <location>
        <begin position="7"/>
        <end position="25"/>
    </location>
</feature>
<evidence type="ECO:0000313" key="11">
    <source>
        <dbReference type="Proteomes" id="UP000827092"/>
    </source>
</evidence>
<keyword evidence="5 8" id="KW-0472">Membrane</keyword>
<keyword evidence="4 8" id="KW-1133">Transmembrane helix</keyword>
<comment type="subcellular location">
    <subcellularLocation>
        <location evidence="7">Endomembrane system</location>
        <topology evidence="7">Single-pass membrane protein</topology>
    </subcellularLocation>
</comment>
<dbReference type="GO" id="GO:0035269">
    <property type="term" value="P:protein O-linked glycosylation via mannose"/>
    <property type="evidence" value="ECO:0007669"/>
    <property type="project" value="TreeGrafter"/>
</dbReference>
<evidence type="ECO:0000256" key="8">
    <source>
        <dbReference type="SAM" id="Phobius"/>
    </source>
</evidence>
<organism evidence="10 11">
    <name type="scientific">Oedothorax gibbosus</name>
    <dbReference type="NCBI Taxonomy" id="931172"/>
    <lineage>
        <taxon>Eukaryota</taxon>
        <taxon>Metazoa</taxon>
        <taxon>Ecdysozoa</taxon>
        <taxon>Arthropoda</taxon>
        <taxon>Chelicerata</taxon>
        <taxon>Arachnida</taxon>
        <taxon>Araneae</taxon>
        <taxon>Araneomorphae</taxon>
        <taxon>Entelegynae</taxon>
        <taxon>Araneoidea</taxon>
        <taxon>Linyphiidae</taxon>
        <taxon>Erigoninae</taxon>
        <taxon>Oedothorax</taxon>
    </lineage>
</organism>